<comment type="caution">
    <text evidence="1">The sequence shown here is derived from an EMBL/GenBank/DDBJ whole genome shotgun (WGS) entry which is preliminary data.</text>
</comment>
<dbReference type="Proteomes" id="UP000010959">
    <property type="component" value="Unassembled WGS sequence"/>
</dbReference>
<protein>
    <submittedName>
        <fullName evidence="1">Uncharacterized protein</fullName>
    </submittedName>
</protein>
<gene>
    <name evidence="1" type="ORF">RBSWK_02373</name>
</gene>
<organism evidence="1 2">
    <name type="scientific">Rhodopirellula baltica SWK14</name>
    <dbReference type="NCBI Taxonomy" id="993516"/>
    <lineage>
        <taxon>Bacteria</taxon>
        <taxon>Pseudomonadati</taxon>
        <taxon>Planctomycetota</taxon>
        <taxon>Planctomycetia</taxon>
        <taxon>Pirellulales</taxon>
        <taxon>Pirellulaceae</taxon>
        <taxon>Rhodopirellula</taxon>
    </lineage>
</organism>
<name>L7CIL7_RHOBT</name>
<evidence type="ECO:0000313" key="2">
    <source>
        <dbReference type="Proteomes" id="UP000010959"/>
    </source>
</evidence>
<sequence>MLAMPIASIATADNPVVFFLGEAQFFNGDYVKIDSVTSTGDAFEVGATITVAGTYTLNSAEHARLCFYTTQSVKPGDKAVASPELKSQRLDAKRGTHPFTLSKVVTGDGGPHLTFYDSDSAFGGVYFGDESNVWMKKGWSYDAPSSVPAAPSKGK</sequence>
<evidence type="ECO:0000313" key="1">
    <source>
        <dbReference type="EMBL" id="ELP33685.1"/>
    </source>
</evidence>
<reference evidence="1 2" key="1">
    <citation type="journal article" date="2013" name="Mar. Genomics">
        <title>Expression of sulfatases in Rhodopirellula baltica and the diversity of sulfatases in the genus Rhodopirellula.</title>
        <authorList>
            <person name="Wegner C.E."/>
            <person name="Richter-Heitmann T."/>
            <person name="Klindworth A."/>
            <person name="Klockow C."/>
            <person name="Richter M."/>
            <person name="Achstetter T."/>
            <person name="Glockner F.O."/>
            <person name="Harder J."/>
        </authorList>
    </citation>
    <scope>NUCLEOTIDE SEQUENCE [LARGE SCALE GENOMIC DNA]</scope>
    <source>
        <strain evidence="1 2">SWK14</strain>
    </source>
</reference>
<dbReference type="AlphaFoldDB" id="L7CIL7"/>
<proteinExistence type="predicted"/>
<accession>L7CIL7</accession>
<dbReference type="EMBL" id="AMWG01000048">
    <property type="protein sequence ID" value="ELP33685.1"/>
    <property type="molecule type" value="Genomic_DNA"/>
</dbReference>